<accession>A0A087TLP5</accession>
<gene>
    <name evidence="1" type="ORF">X975_06059</name>
</gene>
<organism evidence="1 2">
    <name type="scientific">Stegodyphus mimosarum</name>
    <name type="common">African social velvet spider</name>
    <dbReference type="NCBI Taxonomy" id="407821"/>
    <lineage>
        <taxon>Eukaryota</taxon>
        <taxon>Metazoa</taxon>
        <taxon>Ecdysozoa</taxon>
        <taxon>Arthropoda</taxon>
        <taxon>Chelicerata</taxon>
        <taxon>Arachnida</taxon>
        <taxon>Araneae</taxon>
        <taxon>Araneomorphae</taxon>
        <taxon>Entelegynae</taxon>
        <taxon>Eresoidea</taxon>
        <taxon>Eresidae</taxon>
        <taxon>Stegodyphus</taxon>
    </lineage>
</organism>
<sequence length="68" mass="7792">MPSQHAGHFFQRSMVRVPAKVLLIFQYSCFKKNPNDSTSLLARLLGNCKLLSNLNSAQQHMDENMQQK</sequence>
<keyword evidence="2" id="KW-1185">Reference proteome</keyword>
<evidence type="ECO:0000313" key="2">
    <source>
        <dbReference type="Proteomes" id="UP000054359"/>
    </source>
</evidence>
<proteinExistence type="predicted"/>
<name>A0A087TLP5_STEMI</name>
<protein>
    <submittedName>
        <fullName evidence="1">Uncharacterized protein</fullName>
    </submittedName>
</protein>
<evidence type="ECO:0000313" key="1">
    <source>
        <dbReference type="EMBL" id="KFM66034.1"/>
    </source>
</evidence>
<reference evidence="1 2" key="1">
    <citation type="submission" date="2013-11" db="EMBL/GenBank/DDBJ databases">
        <title>Genome sequencing of Stegodyphus mimosarum.</title>
        <authorList>
            <person name="Bechsgaard J."/>
        </authorList>
    </citation>
    <scope>NUCLEOTIDE SEQUENCE [LARGE SCALE GENOMIC DNA]</scope>
</reference>
<dbReference type="Proteomes" id="UP000054359">
    <property type="component" value="Unassembled WGS sequence"/>
</dbReference>
<feature type="non-terminal residue" evidence="1">
    <location>
        <position position="68"/>
    </location>
</feature>
<dbReference type="EMBL" id="KK115782">
    <property type="protein sequence ID" value="KFM66034.1"/>
    <property type="molecule type" value="Genomic_DNA"/>
</dbReference>
<dbReference type="AlphaFoldDB" id="A0A087TLP5"/>